<dbReference type="Gene3D" id="3.40.710.10">
    <property type="entry name" value="DD-peptidase/beta-lactamase superfamily"/>
    <property type="match status" value="1"/>
</dbReference>
<dbReference type="GO" id="GO:0009002">
    <property type="term" value="F:serine-type D-Ala-D-Ala carboxypeptidase activity"/>
    <property type="evidence" value="ECO:0007669"/>
    <property type="project" value="InterPro"/>
</dbReference>
<evidence type="ECO:0000256" key="2">
    <source>
        <dbReference type="ARBA" id="ARBA00022729"/>
    </source>
</evidence>
<feature type="binding site" evidence="8">
    <location>
        <position position="255"/>
    </location>
    <ligand>
        <name>substrate</name>
    </ligand>
</feature>
<evidence type="ECO:0000256" key="3">
    <source>
        <dbReference type="ARBA" id="ARBA00022801"/>
    </source>
</evidence>
<dbReference type="Pfam" id="PF00768">
    <property type="entry name" value="Peptidase_S11"/>
    <property type="match status" value="1"/>
</dbReference>
<keyword evidence="10" id="KW-1133">Transmembrane helix</keyword>
<feature type="active site" description="Proton acceptor" evidence="7">
    <location>
        <position position="94"/>
    </location>
</feature>
<feature type="active site" evidence="7">
    <location>
        <position position="145"/>
    </location>
</feature>
<dbReference type="EMBL" id="MLBF01000018">
    <property type="protein sequence ID" value="OLN31455.1"/>
    <property type="molecule type" value="Genomic_DNA"/>
</dbReference>
<dbReference type="GO" id="GO:0006508">
    <property type="term" value="P:proteolysis"/>
    <property type="evidence" value="ECO:0007669"/>
    <property type="project" value="InterPro"/>
</dbReference>
<feature type="active site" description="Acyl-ester intermediate" evidence="7">
    <location>
        <position position="91"/>
    </location>
</feature>
<comment type="caution">
    <text evidence="12">The sequence shown here is derived from an EMBL/GenBank/DDBJ whole genome shotgun (WGS) entry which is preliminary data.</text>
</comment>
<dbReference type="GO" id="GO:0071555">
    <property type="term" value="P:cell wall organization"/>
    <property type="evidence" value="ECO:0007669"/>
    <property type="project" value="UniProtKB-KW"/>
</dbReference>
<dbReference type="PRINTS" id="PR00725">
    <property type="entry name" value="DADACBPTASE1"/>
</dbReference>
<feature type="domain" description="Peptidase S11 D-alanyl-D-alanine carboxypeptidase A N-terminal" evidence="11">
    <location>
        <begin position="58"/>
        <end position="285"/>
    </location>
</feature>
<keyword evidence="5" id="KW-0573">Peptidoglycan synthesis</keyword>
<dbReference type="OrthoDB" id="9791132at2"/>
<evidence type="ECO:0000256" key="6">
    <source>
        <dbReference type="ARBA" id="ARBA00023316"/>
    </source>
</evidence>
<dbReference type="InterPro" id="IPR018044">
    <property type="entry name" value="Peptidase_S11"/>
</dbReference>
<name>A0A1Q8QVS6_9FIRM</name>
<dbReference type="PANTHER" id="PTHR21581">
    <property type="entry name" value="D-ALANYL-D-ALANINE CARBOXYPEPTIDASE"/>
    <property type="match status" value="1"/>
</dbReference>
<keyword evidence="2" id="KW-0732">Signal</keyword>
<dbReference type="GO" id="GO:0009252">
    <property type="term" value="P:peptidoglycan biosynthetic process"/>
    <property type="evidence" value="ECO:0007669"/>
    <property type="project" value="UniProtKB-KW"/>
</dbReference>
<keyword evidence="12" id="KW-0645">Protease</keyword>
<evidence type="ECO:0000256" key="7">
    <source>
        <dbReference type="PIRSR" id="PIRSR618044-1"/>
    </source>
</evidence>
<dbReference type="InterPro" id="IPR001967">
    <property type="entry name" value="Peptidase_S11_N"/>
</dbReference>
<evidence type="ECO:0000256" key="9">
    <source>
        <dbReference type="RuleBase" id="RU004016"/>
    </source>
</evidence>
<protein>
    <submittedName>
        <fullName evidence="12">D-alanyl-D-alanine carboxypeptidase</fullName>
    </submittedName>
</protein>
<dbReference type="STRING" id="1888891.DSOL_2628"/>
<sequence>MNYFPRRLSVLKLLISSVIGGILLLAGFHYLTTSTLGKGIDLAEANPNTSNTNAPSPELSAAQSESYVLMDPHTSQILRSNNADIQRAPASTTKLLTGLIVLKTLKETDMVTVGKEVSIDGSRLGLSPGDEISVHDLLTALYVHSANDAAAALAVKVSGSISAFAEEMNNYAATLGCQHSHFTNPHGMPDPDHYTTANDLSKIASLFLKNEQLMNYVKEPRARVQWKDARGTMHYAEVQNTNELLGVYPGDQGIKTGTTTEAGECLVSYVTRPDGDLLLILLGSKQRYKDTVKLLDEGWAEQRSNAALRGLAEDPRSLLSGPGIF</sequence>
<keyword evidence="6" id="KW-0961">Cell wall biogenesis/degradation</keyword>
<dbReference type="RefSeq" id="WP_075365214.1">
    <property type="nucleotide sequence ID" value="NZ_MLBF01000018.1"/>
</dbReference>
<evidence type="ECO:0000259" key="11">
    <source>
        <dbReference type="Pfam" id="PF00768"/>
    </source>
</evidence>
<evidence type="ECO:0000256" key="4">
    <source>
        <dbReference type="ARBA" id="ARBA00022960"/>
    </source>
</evidence>
<keyword evidence="4" id="KW-0133">Cell shape</keyword>
<gene>
    <name evidence="12" type="ORF">DSOL_2628</name>
</gene>
<dbReference type="InterPro" id="IPR012338">
    <property type="entry name" value="Beta-lactam/transpept-like"/>
</dbReference>
<organism evidence="12 13">
    <name type="scientific">Desulfosporosinus metallidurans</name>
    <dbReference type="NCBI Taxonomy" id="1888891"/>
    <lineage>
        <taxon>Bacteria</taxon>
        <taxon>Bacillati</taxon>
        <taxon>Bacillota</taxon>
        <taxon>Clostridia</taxon>
        <taxon>Eubacteriales</taxon>
        <taxon>Desulfitobacteriaceae</taxon>
        <taxon>Desulfosporosinus</taxon>
    </lineage>
</organism>
<keyword evidence="10" id="KW-0472">Membrane</keyword>
<keyword evidence="12" id="KW-0121">Carboxypeptidase</keyword>
<dbReference type="GO" id="GO:0008360">
    <property type="term" value="P:regulation of cell shape"/>
    <property type="evidence" value="ECO:0007669"/>
    <property type="project" value="UniProtKB-KW"/>
</dbReference>
<keyword evidence="10" id="KW-0812">Transmembrane</keyword>
<evidence type="ECO:0000256" key="5">
    <source>
        <dbReference type="ARBA" id="ARBA00022984"/>
    </source>
</evidence>
<dbReference type="AlphaFoldDB" id="A0A1Q8QVS6"/>
<evidence type="ECO:0000256" key="1">
    <source>
        <dbReference type="ARBA" id="ARBA00007164"/>
    </source>
</evidence>
<dbReference type="SUPFAM" id="SSF56601">
    <property type="entry name" value="beta-lactamase/transpeptidase-like"/>
    <property type="match status" value="1"/>
</dbReference>
<evidence type="ECO:0000256" key="8">
    <source>
        <dbReference type="PIRSR" id="PIRSR618044-2"/>
    </source>
</evidence>
<accession>A0A1Q8QVS6</accession>
<feature type="transmembrane region" description="Helical" evidence="10">
    <location>
        <begin position="12"/>
        <end position="31"/>
    </location>
</feature>
<evidence type="ECO:0000256" key="10">
    <source>
        <dbReference type="SAM" id="Phobius"/>
    </source>
</evidence>
<evidence type="ECO:0000313" key="13">
    <source>
        <dbReference type="Proteomes" id="UP000186102"/>
    </source>
</evidence>
<evidence type="ECO:0000313" key="12">
    <source>
        <dbReference type="EMBL" id="OLN31455.1"/>
    </source>
</evidence>
<reference evidence="12 13" key="1">
    <citation type="submission" date="2016-09" db="EMBL/GenBank/DDBJ databases">
        <title>Complete genome of Desulfosporosinus sp. OL.</title>
        <authorList>
            <person name="Mardanov A."/>
            <person name="Beletsky A."/>
            <person name="Panova A."/>
            <person name="Karnachuk O."/>
            <person name="Ravin N."/>
        </authorList>
    </citation>
    <scope>NUCLEOTIDE SEQUENCE [LARGE SCALE GENOMIC DNA]</scope>
    <source>
        <strain evidence="12 13">OL</strain>
    </source>
</reference>
<comment type="similarity">
    <text evidence="1 9">Belongs to the peptidase S11 family.</text>
</comment>
<dbReference type="PANTHER" id="PTHR21581:SF6">
    <property type="entry name" value="TRAFFICKING PROTEIN PARTICLE COMPLEX SUBUNIT 12"/>
    <property type="match status" value="1"/>
</dbReference>
<proteinExistence type="inferred from homology"/>
<dbReference type="Proteomes" id="UP000186102">
    <property type="component" value="Unassembled WGS sequence"/>
</dbReference>
<keyword evidence="3" id="KW-0378">Hydrolase</keyword>
<keyword evidence="13" id="KW-1185">Reference proteome</keyword>